<sequence length="166" mass="18152">MSRKNTIKKSLDFSRSDHMDIALSMLMSSSESEQSDNSFMLDNNRNPEHSPLHSPLSEFELPHEAIVSAHVSDPPTRSETLLRSASIALRSSMVYMTSHGLAMTTISSANRSLYYVPLLGKGLPFSPPLFPVLGMHLPIELKSAQVVPPSPLGADVEDLHGRTVLA</sequence>
<dbReference type="EMBL" id="CM046111">
    <property type="protein sequence ID" value="KAI8425454.1"/>
    <property type="molecule type" value="Genomic_DNA"/>
</dbReference>
<proteinExistence type="predicted"/>
<organism evidence="1 2">
    <name type="scientific">Choristoneura fumiferana</name>
    <name type="common">Spruce budworm moth</name>
    <name type="synonym">Archips fumiferana</name>
    <dbReference type="NCBI Taxonomy" id="7141"/>
    <lineage>
        <taxon>Eukaryota</taxon>
        <taxon>Metazoa</taxon>
        <taxon>Ecdysozoa</taxon>
        <taxon>Arthropoda</taxon>
        <taxon>Hexapoda</taxon>
        <taxon>Insecta</taxon>
        <taxon>Pterygota</taxon>
        <taxon>Neoptera</taxon>
        <taxon>Endopterygota</taxon>
        <taxon>Lepidoptera</taxon>
        <taxon>Glossata</taxon>
        <taxon>Ditrysia</taxon>
        <taxon>Tortricoidea</taxon>
        <taxon>Tortricidae</taxon>
        <taxon>Tortricinae</taxon>
        <taxon>Choristoneura</taxon>
    </lineage>
</organism>
<dbReference type="Proteomes" id="UP001064048">
    <property type="component" value="Chromosome 11"/>
</dbReference>
<accession>A0ACC0JN18</accession>
<evidence type="ECO:0000313" key="1">
    <source>
        <dbReference type="EMBL" id="KAI8425454.1"/>
    </source>
</evidence>
<gene>
    <name evidence="1" type="ORF">MSG28_007199</name>
</gene>
<name>A0ACC0JN18_CHOFU</name>
<reference evidence="1 2" key="1">
    <citation type="journal article" date="2022" name="Genome Biol. Evol.">
        <title>The Spruce Budworm Genome: Reconstructing the Evolutionary History of Antifreeze Proteins.</title>
        <authorList>
            <person name="Beliveau C."/>
            <person name="Gagne P."/>
            <person name="Picq S."/>
            <person name="Vernygora O."/>
            <person name="Keeling C.I."/>
            <person name="Pinkney K."/>
            <person name="Doucet D."/>
            <person name="Wen F."/>
            <person name="Johnston J.S."/>
            <person name="Maaroufi H."/>
            <person name="Boyle B."/>
            <person name="Laroche J."/>
            <person name="Dewar K."/>
            <person name="Juretic N."/>
            <person name="Blackburn G."/>
            <person name="Nisole A."/>
            <person name="Brunet B."/>
            <person name="Brandao M."/>
            <person name="Lumley L."/>
            <person name="Duan J."/>
            <person name="Quan G."/>
            <person name="Lucarotti C.J."/>
            <person name="Roe A.D."/>
            <person name="Sperling F.A.H."/>
            <person name="Levesque R.C."/>
            <person name="Cusson M."/>
        </authorList>
    </citation>
    <scope>NUCLEOTIDE SEQUENCE [LARGE SCALE GENOMIC DNA]</scope>
    <source>
        <strain evidence="1">Glfc:IPQL:Cfum</strain>
    </source>
</reference>
<comment type="caution">
    <text evidence="1">The sequence shown here is derived from an EMBL/GenBank/DDBJ whole genome shotgun (WGS) entry which is preliminary data.</text>
</comment>
<evidence type="ECO:0000313" key="2">
    <source>
        <dbReference type="Proteomes" id="UP001064048"/>
    </source>
</evidence>
<keyword evidence="2" id="KW-1185">Reference proteome</keyword>
<protein>
    <submittedName>
        <fullName evidence="1">Uncharacterized protein</fullName>
    </submittedName>
</protein>